<dbReference type="Pfam" id="PF01130">
    <property type="entry name" value="CD36"/>
    <property type="match status" value="2"/>
</dbReference>
<evidence type="ECO:0000256" key="13">
    <source>
        <dbReference type="ARBA" id="ARBA00022475"/>
    </source>
</evidence>
<evidence type="ECO:0000256" key="31">
    <source>
        <dbReference type="ARBA" id="ARBA00032780"/>
    </source>
</evidence>
<sequence>MGCDRNCGLITGAVIGAVLAVFGGILMPVGDLLIEKTIKKEVVLEEGTTAFKNWVKTGTEVYRQFWIFDVQNPEEVMVNSTNVKVKQVGPYTYRVRYLSKENITHDPLRNTVSFVQPNGAIFEPSLSVGSENDTFTVLNLAVAYNDTADGVYKVFNGKDDVSKVAIIDTYKDKRTLGYWPSYCDMVNGTDAASFPPFVEKTRILQFFSSDICRSIYAVFGAELDLKGISVFRFILPPKAFASPIQNPENHCFCTDPEISNNCTFYGLLDISKCKEGKPVIISLPHFLHATPEIRETIEGLHPDEEEHSTFLDVEPITGFTLQFAKRLQVNILVKPSKKIDAKALRCPKSDDDINMERHQVVAR</sequence>
<keyword evidence="15 33" id="KW-0812">Transmembrane</keyword>
<keyword evidence="20" id="KW-0445">Lipid transport</keyword>
<keyword evidence="13" id="KW-1003">Cell membrane</keyword>
<evidence type="ECO:0000256" key="11">
    <source>
        <dbReference type="ARBA" id="ARBA00020772"/>
    </source>
</evidence>
<dbReference type="InterPro" id="IPR005428">
    <property type="entry name" value="CD36/SCARB1/SNMP1"/>
</dbReference>
<evidence type="ECO:0000256" key="12">
    <source>
        <dbReference type="ARBA" id="ARBA00022448"/>
    </source>
</evidence>
<feature type="transmembrane region" description="Helical" evidence="33">
    <location>
        <begin position="7"/>
        <end position="29"/>
    </location>
</feature>
<evidence type="ECO:0000256" key="25">
    <source>
        <dbReference type="ARBA" id="ARBA00023180"/>
    </source>
</evidence>
<evidence type="ECO:0000256" key="6">
    <source>
        <dbReference type="ARBA" id="ARBA00004221"/>
    </source>
</evidence>
<keyword evidence="18 33" id="KW-1133">Transmembrane helix</keyword>
<keyword evidence="21 33" id="KW-0472">Membrane</keyword>
<evidence type="ECO:0000256" key="14">
    <source>
        <dbReference type="ARBA" id="ARBA00022499"/>
    </source>
</evidence>
<dbReference type="PANTHER" id="PTHR11923">
    <property type="entry name" value="SCAVENGER RECEPTOR CLASS B TYPE-1 SR-B1"/>
    <property type="match status" value="1"/>
</dbReference>
<dbReference type="InterPro" id="IPR002159">
    <property type="entry name" value="CD36_fam"/>
</dbReference>
<evidence type="ECO:0000256" key="26">
    <source>
        <dbReference type="ARBA" id="ARBA00023288"/>
    </source>
</evidence>
<reference evidence="34 35" key="1">
    <citation type="journal article" date="2013" name="Nat. Commun.">
        <title>Genome analysis reveals insights into physiology and longevity of the Brandt's bat Myotis brandtii.</title>
        <authorList>
            <person name="Seim I."/>
            <person name="Fang X."/>
            <person name="Xiong Z."/>
            <person name="Lobanov A.V."/>
            <person name="Huang Z."/>
            <person name="Ma S."/>
            <person name="Feng Y."/>
            <person name="Turanov A.A."/>
            <person name="Zhu Y."/>
            <person name="Lenz T.L."/>
            <person name="Gerashchenko M.V."/>
            <person name="Fan D."/>
            <person name="Hee Yim S."/>
            <person name="Yao X."/>
            <person name="Jordan D."/>
            <person name="Xiong Y."/>
            <person name="Ma Y."/>
            <person name="Lyapunov A.N."/>
            <person name="Chen G."/>
            <person name="Kulakova O.I."/>
            <person name="Sun Y."/>
            <person name="Lee S.G."/>
            <person name="Bronson R.T."/>
            <person name="Moskalev A.A."/>
            <person name="Sunyaev S.R."/>
            <person name="Zhang G."/>
            <person name="Krogh A."/>
            <person name="Wang J."/>
            <person name="Gladyshev V.N."/>
        </authorList>
    </citation>
    <scope>NUCLEOTIDE SEQUENCE [LARGE SCALE GENOMIC DNA]</scope>
</reference>
<keyword evidence="23 32" id="KW-1015">Disulfide bond</keyword>
<dbReference type="PRINTS" id="PR01610">
    <property type="entry name" value="CD36ANTIGEN"/>
</dbReference>
<dbReference type="GO" id="GO:0005794">
    <property type="term" value="C:Golgi apparatus"/>
    <property type="evidence" value="ECO:0007669"/>
    <property type="project" value="UniProtKB-SubCell"/>
</dbReference>
<keyword evidence="25" id="KW-0325">Glycoprotein</keyword>
<dbReference type="PRINTS" id="PR01609">
    <property type="entry name" value="CD36FAMILY"/>
</dbReference>
<dbReference type="Proteomes" id="UP000052978">
    <property type="component" value="Unassembled WGS sequence"/>
</dbReference>
<dbReference type="EMBL" id="KE161857">
    <property type="protein sequence ID" value="EPQ05682.1"/>
    <property type="molecule type" value="Genomic_DNA"/>
</dbReference>
<evidence type="ECO:0000256" key="21">
    <source>
        <dbReference type="ARBA" id="ARBA00023136"/>
    </source>
</evidence>
<keyword evidence="19" id="KW-0333">Golgi apparatus</keyword>
<evidence type="ECO:0000256" key="23">
    <source>
        <dbReference type="ARBA" id="ARBA00023157"/>
    </source>
</evidence>
<comment type="catalytic activity">
    <reaction evidence="5">
        <text>butanoate(out) = butanoate(in)</text>
        <dbReference type="Rhea" id="RHEA:45248"/>
        <dbReference type="ChEBI" id="CHEBI:17968"/>
    </reaction>
    <physiologicalReaction direction="left-to-right" evidence="5">
        <dbReference type="Rhea" id="RHEA:45249"/>
    </physiologicalReaction>
</comment>
<keyword evidence="24" id="KW-0675">Receptor</keyword>
<dbReference type="GO" id="GO:0009986">
    <property type="term" value="C:cell surface"/>
    <property type="evidence" value="ECO:0007669"/>
    <property type="project" value="TreeGrafter"/>
</dbReference>
<dbReference type="GO" id="GO:0005041">
    <property type="term" value="F:low-density lipoprotein particle receptor activity"/>
    <property type="evidence" value="ECO:0007669"/>
    <property type="project" value="TreeGrafter"/>
</dbReference>
<dbReference type="GO" id="GO:0150094">
    <property type="term" value="P:amyloid-beta clearance by cellular catabolic process"/>
    <property type="evidence" value="ECO:0007669"/>
    <property type="project" value="TreeGrafter"/>
</dbReference>
<evidence type="ECO:0000256" key="22">
    <source>
        <dbReference type="ARBA" id="ARBA00023139"/>
    </source>
</evidence>
<evidence type="ECO:0000313" key="34">
    <source>
        <dbReference type="EMBL" id="EPQ05682.1"/>
    </source>
</evidence>
<dbReference type="GO" id="GO:0030169">
    <property type="term" value="F:low-density lipoprotein particle binding"/>
    <property type="evidence" value="ECO:0007669"/>
    <property type="project" value="TreeGrafter"/>
</dbReference>
<evidence type="ECO:0000256" key="27">
    <source>
        <dbReference type="ARBA" id="ARBA00023949"/>
    </source>
</evidence>
<gene>
    <name evidence="34" type="ORF">D623_10033971</name>
</gene>
<comment type="catalytic activity">
    <reaction evidence="1">
        <text>(9Z,12Z)-octadecadienoate(out) = (9Z,12Z)-octadecadienoate(in)</text>
        <dbReference type="Rhea" id="RHEA:45264"/>
        <dbReference type="ChEBI" id="CHEBI:30245"/>
    </reaction>
    <physiologicalReaction direction="left-to-right" evidence="1">
        <dbReference type="Rhea" id="RHEA:45265"/>
    </physiologicalReaction>
</comment>
<comment type="catalytic activity">
    <reaction evidence="3">
        <text>hexadecanoate(out) = hexadecanoate(in)</text>
        <dbReference type="Rhea" id="RHEA:45256"/>
        <dbReference type="ChEBI" id="CHEBI:7896"/>
    </reaction>
    <physiologicalReaction direction="left-to-right" evidence="3">
        <dbReference type="Rhea" id="RHEA:45257"/>
    </physiologicalReaction>
</comment>
<evidence type="ECO:0000256" key="7">
    <source>
        <dbReference type="ARBA" id="ARBA00004285"/>
    </source>
</evidence>
<keyword evidence="17" id="KW-0130">Cell adhesion</keyword>
<dbReference type="GO" id="GO:0044539">
    <property type="term" value="P:long-chain fatty acid import into cell"/>
    <property type="evidence" value="ECO:0007669"/>
    <property type="project" value="TreeGrafter"/>
</dbReference>
<evidence type="ECO:0000256" key="30">
    <source>
        <dbReference type="ARBA" id="ARBA00032188"/>
    </source>
</evidence>
<comment type="subcellular location">
    <subcellularLocation>
        <location evidence="6">Apical cell membrane</location>
    </subcellularLocation>
    <subcellularLocation>
        <location evidence="9">Cell membrane</location>
        <topology evidence="9">Multi-pass membrane protein</topology>
    </subcellularLocation>
    <subcellularLocation>
        <location evidence="8">Golgi apparatus</location>
    </subcellularLocation>
    <subcellularLocation>
        <location evidence="7">Membrane raft</location>
    </subcellularLocation>
</comment>
<evidence type="ECO:0000256" key="20">
    <source>
        <dbReference type="ARBA" id="ARBA00023055"/>
    </source>
</evidence>
<evidence type="ECO:0000256" key="4">
    <source>
        <dbReference type="ARBA" id="ARBA00000996"/>
    </source>
</evidence>
<evidence type="ECO:0000256" key="3">
    <source>
        <dbReference type="ARBA" id="ARBA00000934"/>
    </source>
</evidence>
<dbReference type="GO" id="GO:0006898">
    <property type="term" value="P:receptor-mediated endocytosis"/>
    <property type="evidence" value="ECO:0007669"/>
    <property type="project" value="TreeGrafter"/>
</dbReference>
<comment type="catalytic activity">
    <reaction evidence="4">
        <text>tetradecanoate(out) = tetradecanoate(in)</text>
        <dbReference type="Rhea" id="RHEA:45252"/>
        <dbReference type="ChEBI" id="CHEBI:30807"/>
    </reaction>
    <physiologicalReaction direction="left-to-right" evidence="4">
        <dbReference type="Rhea" id="RHEA:45253"/>
    </physiologicalReaction>
</comment>
<dbReference type="GO" id="GO:0005901">
    <property type="term" value="C:caveola"/>
    <property type="evidence" value="ECO:0007669"/>
    <property type="project" value="TreeGrafter"/>
</dbReference>
<evidence type="ECO:0000256" key="33">
    <source>
        <dbReference type="SAM" id="Phobius"/>
    </source>
</evidence>
<dbReference type="GO" id="GO:0005044">
    <property type="term" value="F:scavenger receptor activity"/>
    <property type="evidence" value="ECO:0007669"/>
    <property type="project" value="TreeGrafter"/>
</dbReference>
<name>S7PCS8_MYOBR</name>
<keyword evidence="35" id="KW-1185">Reference proteome</keyword>
<evidence type="ECO:0000256" key="10">
    <source>
        <dbReference type="ARBA" id="ARBA00010532"/>
    </source>
</evidence>
<proteinExistence type="inferred from homology"/>
<comment type="catalytic activity">
    <reaction evidence="27">
        <text>tetracosanoate(out) = tetracosanoate(in)</text>
        <dbReference type="Rhea" id="RHEA:45260"/>
        <dbReference type="ChEBI" id="CHEBI:31014"/>
    </reaction>
    <physiologicalReaction direction="left-to-right" evidence="27">
        <dbReference type="Rhea" id="RHEA:45261"/>
    </physiologicalReaction>
</comment>
<keyword evidence="16" id="KW-0832">Ubl conjugation</keyword>
<evidence type="ECO:0000313" key="35">
    <source>
        <dbReference type="Proteomes" id="UP000052978"/>
    </source>
</evidence>
<accession>S7PCS8</accession>
<evidence type="ECO:0000256" key="9">
    <source>
        <dbReference type="ARBA" id="ARBA00004651"/>
    </source>
</evidence>
<evidence type="ECO:0000256" key="1">
    <source>
        <dbReference type="ARBA" id="ARBA00000542"/>
    </source>
</evidence>
<evidence type="ECO:0000256" key="8">
    <source>
        <dbReference type="ARBA" id="ARBA00004555"/>
    </source>
</evidence>
<evidence type="ECO:0000256" key="5">
    <source>
        <dbReference type="ARBA" id="ARBA00001892"/>
    </source>
</evidence>
<evidence type="ECO:0000256" key="2">
    <source>
        <dbReference type="ARBA" id="ARBA00000626"/>
    </source>
</evidence>
<feature type="disulfide bond" evidence="32">
    <location>
        <begin position="212"/>
        <end position="273"/>
    </location>
</feature>
<feature type="disulfide bond" evidence="32">
    <location>
        <begin position="183"/>
        <end position="251"/>
    </location>
</feature>
<evidence type="ECO:0000256" key="19">
    <source>
        <dbReference type="ARBA" id="ARBA00023034"/>
    </source>
</evidence>
<comment type="catalytic activity">
    <reaction evidence="2">
        <text>(9Z)-octadecenoate(out) = (9Z)-octadecenoate(in)</text>
        <dbReference type="Rhea" id="RHEA:33655"/>
        <dbReference type="ChEBI" id="CHEBI:30823"/>
    </reaction>
    <physiologicalReaction direction="left-to-right" evidence="2">
        <dbReference type="Rhea" id="RHEA:33656"/>
    </physiologicalReaction>
</comment>
<evidence type="ECO:0000256" key="28">
    <source>
        <dbReference type="ARBA" id="ARBA00029966"/>
    </source>
</evidence>
<dbReference type="PANTHER" id="PTHR11923:SF12">
    <property type="entry name" value="PLATELET GLYCOPROTEIN 4"/>
    <property type="match status" value="1"/>
</dbReference>
<evidence type="ECO:0000256" key="18">
    <source>
        <dbReference type="ARBA" id="ARBA00022989"/>
    </source>
</evidence>
<keyword evidence="12" id="KW-0813">Transport</keyword>
<evidence type="ECO:0000256" key="32">
    <source>
        <dbReference type="PIRSR" id="PIRSR605428-52"/>
    </source>
</evidence>
<evidence type="ECO:0000256" key="17">
    <source>
        <dbReference type="ARBA" id="ARBA00022889"/>
    </source>
</evidence>
<dbReference type="GO" id="GO:0042953">
    <property type="term" value="P:lipoprotein transport"/>
    <property type="evidence" value="ECO:0007669"/>
    <property type="project" value="TreeGrafter"/>
</dbReference>
<dbReference type="AlphaFoldDB" id="S7PCS8"/>
<dbReference type="GO" id="GO:0019915">
    <property type="term" value="P:lipid storage"/>
    <property type="evidence" value="ECO:0007669"/>
    <property type="project" value="TreeGrafter"/>
</dbReference>
<keyword evidence="14" id="KW-1017">Isopeptide bond</keyword>
<protein>
    <recommendedName>
        <fullName evidence="11">Platelet glycoprotein 4</fullName>
    </recommendedName>
    <alternativeName>
        <fullName evidence="31">Glycoprotein IIIb</fullName>
    </alternativeName>
    <alternativeName>
        <fullName evidence="29">PAS IV</fullName>
    </alternativeName>
    <alternativeName>
        <fullName evidence="30">PAS-4</fullName>
    </alternativeName>
    <alternativeName>
        <fullName evidence="28">Platelet glycoprotein IV</fullName>
    </alternativeName>
</protein>
<dbReference type="GO" id="GO:0034383">
    <property type="term" value="P:low-density lipoprotein particle clearance"/>
    <property type="evidence" value="ECO:0007669"/>
    <property type="project" value="TreeGrafter"/>
</dbReference>
<keyword evidence="22" id="KW-0564">Palmitate</keyword>
<dbReference type="GO" id="GO:0007155">
    <property type="term" value="P:cell adhesion"/>
    <property type="evidence" value="ECO:0007669"/>
    <property type="project" value="UniProtKB-KW"/>
</dbReference>
<keyword evidence="26" id="KW-0449">Lipoprotein</keyword>
<evidence type="ECO:0000256" key="16">
    <source>
        <dbReference type="ARBA" id="ARBA00022843"/>
    </source>
</evidence>
<feature type="disulfide bond" evidence="32">
    <location>
        <begin position="253"/>
        <end position="262"/>
    </location>
</feature>
<evidence type="ECO:0000256" key="15">
    <source>
        <dbReference type="ARBA" id="ARBA00022692"/>
    </source>
</evidence>
<comment type="similarity">
    <text evidence="10">Belongs to the CD36 family.</text>
</comment>
<evidence type="ECO:0000256" key="24">
    <source>
        <dbReference type="ARBA" id="ARBA00023170"/>
    </source>
</evidence>
<dbReference type="GO" id="GO:0016324">
    <property type="term" value="C:apical plasma membrane"/>
    <property type="evidence" value="ECO:0007669"/>
    <property type="project" value="UniProtKB-SubCell"/>
</dbReference>
<organism evidence="34 35">
    <name type="scientific">Myotis brandtii</name>
    <name type="common">Brandt's bat</name>
    <dbReference type="NCBI Taxonomy" id="109478"/>
    <lineage>
        <taxon>Eukaryota</taxon>
        <taxon>Metazoa</taxon>
        <taxon>Chordata</taxon>
        <taxon>Craniata</taxon>
        <taxon>Vertebrata</taxon>
        <taxon>Euteleostomi</taxon>
        <taxon>Mammalia</taxon>
        <taxon>Eutheria</taxon>
        <taxon>Laurasiatheria</taxon>
        <taxon>Chiroptera</taxon>
        <taxon>Yangochiroptera</taxon>
        <taxon>Vespertilionidae</taxon>
        <taxon>Myotis</taxon>
    </lineage>
</organism>
<evidence type="ECO:0000256" key="29">
    <source>
        <dbReference type="ARBA" id="ARBA00031821"/>
    </source>
</evidence>